<dbReference type="RefSeq" id="WP_174672798.1">
    <property type="nucleotide sequence ID" value="NZ_CP054491.1"/>
</dbReference>
<organism evidence="2 3">
    <name type="scientific">Candidatus Reidiella endopervernicosa</name>
    <dbReference type="NCBI Taxonomy" id="2738883"/>
    <lineage>
        <taxon>Bacteria</taxon>
        <taxon>Pseudomonadati</taxon>
        <taxon>Pseudomonadota</taxon>
        <taxon>Gammaproteobacteria</taxon>
        <taxon>Candidatus Reidiella</taxon>
    </lineage>
</organism>
<evidence type="ECO:0000256" key="1">
    <source>
        <dbReference type="SAM" id="Coils"/>
    </source>
</evidence>
<dbReference type="KEGG" id="rev:HUE57_04510"/>
<sequence>MPDDRIIDIVSHLNEGRTLIDSAEERLQLAELNLRAGIRAKRSAAYDAALEYLRVAAEQLPEDPWRETPTLMRALAAETQQCCYLTGRAEEADQWIGILLGHAHIDLERSDILATRTRQYATLGRMEESILAAIQGWPSSVWSLPTTHGGRYRRGATTG</sequence>
<evidence type="ECO:0000313" key="3">
    <source>
        <dbReference type="Proteomes" id="UP000509658"/>
    </source>
</evidence>
<dbReference type="AlphaFoldDB" id="A0A6N0HTZ8"/>
<reference evidence="2 3" key="1">
    <citation type="submission" date="2020-05" db="EMBL/GenBank/DDBJ databases">
        <title>Horizontal transmission and recombination maintain forever young bacterial symbiont genomes.</title>
        <authorList>
            <person name="Russell S.L."/>
            <person name="Pepper-Tunick E."/>
            <person name="Svedberg J."/>
            <person name="Byrne A."/>
            <person name="Ruelas Castillo J."/>
            <person name="Vollmers C."/>
            <person name="Beinart R.A."/>
            <person name="Corbett-Detig R."/>
        </authorList>
    </citation>
    <scope>NUCLEOTIDE SEQUENCE [LARGE SCALE GENOMIC DNA]</scope>
    <source>
        <strain evidence="2">Santa_Monica_outfall</strain>
    </source>
</reference>
<keyword evidence="1" id="KW-0175">Coiled coil</keyword>
<name>A0A6N0HTZ8_9GAMM</name>
<dbReference type="Proteomes" id="UP000509658">
    <property type="component" value="Chromosome"/>
</dbReference>
<protein>
    <recommendedName>
        <fullName evidence="4">Tetratricopeptide repeat protein</fullName>
    </recommendedName>
</protein>
<feature type="coiled-coil region" evidence="1">
    <location>
        <begin position="13"/>
        <end position="40"/>
    </location>
</feature>
<dbReference type="EMBL" id="CP054491">
    <property type="protein sequence ID" value="QKQ25636.1"/>
    <property type="molecule type" value="Genomic_DNA"/>
</dbReference>
<keyword evidence="3" id="KW-1185">Reference proteome</keyword>
<accession>A0A6N0HTZ8</accession>
<dbReference type="PANTHER" id="PTHR43642:SF1">
    <property type="entry name" value="HYBRID SIGNAL TRANSDUCTION HISTIDINE KINASE G"/>
    <property type="match status" value="1"/>
</dbReference>
<dbReference type="PANTHER" id="PTHR43642">
    <property type="entry name" value="HYBRID SIGNAL TRANSDUCTION HISTIDINE KINASE G"/>
    <property type="match status" value="1"/>
</dbReference>
<evidence type="ECO:0008006" key="4">
    <source>
        <dbReference type="Google" id="ProtNLM"/>
    </source>
</evidence>
<dbReference type="InterPro" id="IPR053159">
    <property type="entry name" value="Hybrid_Histidine_Kinase"/>
</dbReference>
<proteinExistence type="predicted"/>
<gene>
    <name evidence="2" type="ORF">HUE57_04510</name>
</gene>
<evidence type="ECO:0000313" key="2">
    <source>
        <dbReference type="EMBL" id="QKQ25636.1"/>
    </source>
</evidence>